<organism evidence="1 2">
    <name type="scientific">Taxus chinensis</name>
    <name type="common">Chinese yew</name>
    <name type="synonym">Taxus wallichiana var. chinensis</name>
    <dbReference type="NCBI Taxonomy" id="29808"/>
    <lineage>
        <taxon>Eukaryota</taxon>
        <taxon>Viridiplantae</taxon>
        <taxon>Streptophyta</taxon>
        <taxon>Embryophyta</taxon>
        <taxon>Tracheophyta</taxon>
        <taxon>Spermatophyta</taxon>
        <taxon>Pinopsida</taxon>
        <taxon>Pinidae</taxon>
        <taxon>Conifers II</taxon>
        <taxon>Cupressales</taxon>
        <taxon>Taxaceae</taxon>
        <taxon>Taxus</taxon>
    </lineage>
</organism>
<dbReference type="EMBL" id="JAHRHJ020000002">
    <property type="protein sequence ID" value="KAH9326378.1"/>
    <property type="molecule type" value="Genomic_DNA"/>
</dbReference>
<accession>A0AA38GQ94</accession>
<evidence type="ECO:0000313" key="1">
    <source>
        <dbReference type="EMBL" id="KAH9326378.1"/>
    </source>
</evidence>
<dbReference type="AlphaFoldDB" id="A0AA38GQ94"/>
<reference evidence="1 2" key="1">
    <citation type="journal article" date="2021" name="Nat. Plants">
        <title>The Taxus genome provides insights into paclitaxel biosynthesis.</title>
        <authorList>
            <person name="Xiong X."/>
            <person name="Gou J."/>
            <person name="Liao Q."/>
            <person name="Li Y."/>
            <person name="Zhou Q."/>
            <person name="Bi G."/>
            <person name="Li C."/>
            <person name="Du R."/>
            <person name="Wang X."/>
            <person name="Sun T."/>
            <person name="Guo L."/>
            <person name="Liang H."/>
            <person name="Lu P."/>
            <person name="Wu Y."/>
            <person name="Zhang Z."/>
            <person name="Ro D.K."/>
            <person name="Shang Y."/>
            <person name="Huang S."/>
            <person name="Yan J."/>
        </authorList>
    </citation>
    <scope>NUCLEOTIDE SEQUENCE [LARGE SCALE GENOMIC DNA]</scope>
    <source>
        <strain evidence="1">Ta-2019</strain>
    </source>
</reference>
<sequence length="60" mass="6717">DDEEDDEKVALEATLTYLKAMKATVDIERYGLWVERDDLIGVQTSLIGERDGLVAECDSL</sequence>
<evidence type="ECO:0000313" key="2">
    <source>
        <dbReference type="Proteomes" id="UP000824469"/>
    </source>
</evidence>
<gene>
    <name evidence="1" type="ORF">KI387_006556</name>
</gene>
<protein>
    <submittedName>
        <fullName evidence="1">Uncharacterized protein</fullName>
    </submittedName>
</protein>
<feature type="non-terminal residue" evidence="1">
    <location>
        <position position="60"/>
    </location>
</feature>
<feature type="non-terminal residue" evidence="1">
    <location>
        <position position="1"/>
    </location>
</feature>
<comment type="caution">
    <text evidence="1">The sequence shown here is derived from an EMBL/GenBank/DDBJ whole genome shotgun (WGS) entry which is preliminary data.</text>
</comment>
<dbReference type="Proteomes" id="UP000824469">
    <property type="component" value="Unassembled WGS sequence"/>
</dbReference>
<name>A0AA38GQ94_TAXCH</name>
<keyword evidence="2" id="KW-1185">Reference proteome</keyword>
<proteinExistence type="predicted"/>